<name>A0ABR1CLS0_NECAM</name>
<organism evidence="1 2">
    <name type="scientific">Necator americanus</name>
    <name type="common">Human hookworm</name>
    <dbReference type="NCBI Taxonomy" id="51031"/>
    <lineage>
        <taxon>Eukaryota</taxon>
        <taxon>Metazoa</taxon>
        <taxon>Ecdysozoa</taxon>
        <taxon>Nematoda</taxon>
        <taxon>Chromadorea</taxon>
        <taxon>Rhabditida</taxon>
        <taxon>Rhabditina</taxon>
        <taxon>Rhabditomorpha</taxon>
        <taxon>Strongyloidea</taxon>
        <taxon>Ancylostomatidae</taxon>
        <taxon>Bunostominae</taxon>
        <taxon>Necator</taxon>
    </lineage>
</organism>
<protein>
    <recommendedName>
        <fullName evidence="3">Cysteine rich repeat-containing domain protein</fullName>
    </recommendedName>
</protein>
<dbReference type="Proteomes" id="UP001303046">
    <property type="component" value="Unassembled WGS sequence"/>
</dbReference>
<dbReference type="EMBL" id="JAVFWL010000002">
    <property type="protein sequence ID" value="KAK6738935.1"/>
    <property type="molecule type" value="Genomic_DNA"/>
</dbReference>
<sequence length="262" mass="28923">MPELIPSPQCTASCMPECTPQCTEQQDSFSNQLHAPPTSMESQCVSACTPKCDPQCIYEQEHKAAEQPPLPFPTLIPTEGAEAQEQTEGEHSTTPYPTSPSLQCIDACMPNCDSQCILEHELQRNEVQYPSTPVPESILTEEPSSECVEACMPKCEFQCISAYQRIPGEKSTESFTTPSTMNLDEPECVPECMPSCEPECVLEQYLVKNLTPVHEPLSPTRSQEHSDSPLRVEIIFEDQKKVRRTAAVLEVGQLNEVGKGGS</sequence>
<evidence type="ECO:0008006" key="3">
    <source>
        <dbReference type="Google" id="ProtNLM"/>
    </source>
</evidence>
<dbReference type="PANTHER" id="PTHR31895:SF21">
    <property type="entry name" value="PRION-LIKE-(Q_N-RICH)-DOMAIN-BEARING PROTEIN"/>
    <property type="match status" value="1"/>
</dbReference>
<reference evidence="1 2" key="1">
    <citation type="submission" date="2023-08" db="EMBL/GenBank/DDBJ databases">
        <title>A Necator americanus chromosomal reference genome.</title>
        <authorList>
            <person name="Ilik V."/>
            <person name="Petrzelkova K.J."/>
            <person name="Pardy F."/>
            <person name="Fuh T."/>
            <person name="Niatou-Singa F.S."/>
            <person name="Gouil Q."/>
            <person name="Baker L."/>
            <person name="Ritchie M.E."/>
            <person name="Jex A.R."/>
            <person name="Gazzola D."/>
            <person name="Li H."/>
            <person name="Toshio Fujiwara R."/>
            <person name="Zhan B."/>
            <person name="Aroian R.V."/>
            <person name="Pafco B."/>
            <person name="Schwarz E.M."/>
        </authorList>
    </citation>
    <scope>NUCLEOTIDE SEQUENCE [LARGE SCALE GENOMIC DNA]</scope>
    <source>
        <strain evidence="1 2">Aroian</strain>
        <tissue evidence="1">Whole animal</tissue>
    </source>
</reference>
<dbReference type="Pfam" id="PF02363">
    <property type="entry name" value="C_tripleX"/>
    <property type="match status" value="5"/>
</dbReference>
<gene>
    <name evidence="1" type="primary">Necator_chrII.g8602</name>
    <name evidence="1" type="ORF">RB195_020807</name>
</gene>
<proteinExistence type="predicted"/>
<dbReference type="PANTHER" id="PTHR31895">
    <property type="entry name" value="PROTEIN CBG03177-RELATED"/>
    <property type="match status" value="1"/>
</dbReference>
<evidence type="ECO:0000313" key="1">
    <source>
        <dbReference type="EMBL" id="KAK6738935.1"/>
    </source>
</evidence>
<accession>A0ABR1CLS0</accession>
<comment type="caution">
    <text evidence="1">The sequence shown here is derived from an EMBL/GenBank/DDBJ whole genome shotgun (WGS) entry which is preliminary data.</text>
</comment>
<keyword evidence="2" id="KW-1185">Reference proteome</keyword>
<dbReference type="InterPro" id="IPR003341">
    <property type="entry name" value="Cys_rich_tripleX"/>
</dbReference>
<evidence type="ECO:0000313" key="2">
    <source>
        <dbReference type="Proteomes" id="UP001303046"/>
    </source>
</evidence>